<comment type="caution">
    <text evidence="2">The sequence shown here is derived from an EMBL/GenBank/DDBJ whole genome shotgun (WGS) entry which is preliminary data.</text>
</comment>
<keyword evidence="3" id="KW-1185">Reference proteome</keyword>
<feature type="region of interest" description="Disordered" evidence="1">
    <location>
        <begin position="24"/>
        <end position="43"/>
    </location>
</feature>
<evidence type="ECO:0000313" key="2">
    <source>
        <dbReference type="EMBL" id="GIY03689.1"/>
    </source>
</evidence>
<evidence type="ECO:0000313" key="3">
    <source>
        <dbReference type="Proteomes" id="UP001054837"/>
    </source>
</evidence>
<dbReference type="AlphaFoldDB" id="A0AAV4Q5D1"/>
<dbReference type="Proteomes" id="UP001054837">
    <property type="component" value="Unassembled WGS sequence"/>
</dbReference>
<sequence length="233" mass="26124">MRSPIRYHAGKRAPLAPLSCALRQRAASPKRRSIPPPPPNAISESIFHARKRQENHGLHPPVNCKPAIEEFSHQTIFRIPATETSRHSTVRRFSAAVCSVATHTLRMRHYSRNLPLDPFLPSTIPGSFLLFFFFRSCCLALFFSSHPTPQTPPFHPAPGSKRRTDVSTPAHPLTPPPLVVVCAVVPLVASASDGCCERKGREGVEGWRRREWRERIPHPFACDSVLQQQQLQA</sequence>
<proteinExistence type="predicted"/>
<dbReference type="EMBL" id="BPLQ01003839">
    <property type="protein sequence ID" value="GIY03689.1"/>
    <property type="molecule type" value="Genomic_DNA"/>
</dbReference>
<accession>A0AAV4Q5D1</accession>
<evidence type="ECO:0000256" key="1">
    <source>
        <dbReference type="SAM" id="MobiDB-lite"/>
    </source>
</evidence>
<protein>
    <submittedName>
        <fullName evidence="2">Uncharacterized protein</fullName>
    </submittedName>
</protein>
<reference evidence="2 3" key="1">
    <citation type="submission" date="2021-06" db="EMBL/GenBank/DDBJ databases">
        <title>Caerostris darwini draft genome.</title>
        <authorList>
            <person name="Kono N."/>
            <person name="Arakawa K."/>
        </authorList>
    </citation>
    <scope>NUCLEOTIDE SEQUENCE [LARGE SCALE GENOMIC DNA]</scope>
</reference>
<organism evidence="2 3">
    <name type="scientific">Caerostris darwini</name>
    <dbReference type="NCBI Taxonomy" id="1538125"/>
    <lineage>
        <taxon>Eukaryota</taxon>
        <taxon>Metazoa</taxon>
        <taxon>Ecdysozoa</taxon>
        <taxon>Arthropoda</taxon>
        <taxon>Chelicerata</taxon>
        <taxon>Arachnida</taxon>
        <taxon>Araneae</taxon>
        <taxon>Araneomorphae</taxon>
        <taxon>Entelegynae</taxon>
        <taxon>Araneoidea</taxon>
        <taxon>Araneidae</taxon>
        <taxon>Caerostris</taxon>
    </lineage>
</organism>
<gene>
    <name evidence="2" type="ORF">CDAR_526881</name>
</gene>
<name>A0AAV4Q5D1_9ARAC</name>